<dbReference type="InterPro" id="IPR036058">
    <property type="entry name" value="Kazal_dom_sf"/>
</dbReference>
<dbReference type="InterPro" id="IPR034193">
    <property type="entry name" value="PCSK9_ProteinaseK-like"/>
</dbReference>
<feature type="domain" description="Kazal-like" evidence="7">
    <location>
        <begin position="124"/>
        <end position="168"/>
    </location>
</feature>
<evidence type="ECO:0000256" key="6">
    <source>
        <dbReference type="SAM" id="MobiDB-lite"/>
    </source>
</evidence>
<dbReference type="PANTHER" id="PTHR43806">
    <property type="entry name" value="PEPTIDASE S8"/>
    <property type="match status" value="1"/>
</dbReference>
<accession>A0AAD3E1P4</accession>
<dbReference type="GO" id="GO:0008240">
    <property type="term" value="F:tripeptidyl-peptidase activity"/>
    <property type="evidence" value="ECO:0007669"/>
    <property type="project" value="TreeGrafter"/>
</dbReference>
<dbReference type="AlphaFoldDB" id="A0AAD3E1P4"/>
<dbReference type="Gene3D" id="3.30.60.30">
    <property type="match status" value="1"/>
</dbReference>
<proteinExistence type="inferred from homology"/>
<dbReference type="SMART" id="SM00280">
    <property type="entry name" value="KAZAL"/>
    <property type="match status" value="1"/>
</dbReference>
<dbReference type="InterPro" id="IPR036852">
    <property type="entry name" value="Peptidase_S8/S53_dom_sf"/>
</dbReference>
<dbReference type="PRINTS" id="PR00723">
    <property type="entry name" value="SUBTILISIN"/>
</dbReference>
<dbReference type="CDD" id="cd00104">
    <property type="entry name" value="KAZAL_FS"/>
    <property type="match status" value="1"/>
</dbReference>
<dbReference type="SUPFAM" id="SSF52743">
    <property type="entry name" value="Subtilisin-like"/>
    <property type="match status" value="1"/>
</dbReference>
<sequence>MRTSLGDSLEYLEADLQATIGLYEVHSDTGASAAAPLASASAHGRRLQAANASTTATATSSATGSSSSPASASASAYATAGGAAFAPPVYGKDTTPLIPTAPAVDVPTISDDEAAAPSSTDSEAPSSSQCACIQIYAPVCGSNGKEFSNACEAWCAGVLTWTPGSCDGTGLFNGNFSDGGFSSAETVDTNPRSWGLDRIDQVSLPLNGGYSPGRLDGAGTHIYILDTGVRTSHSAFSGRVGEGTSMLGGSYQDDNGHGTHVAGTALGATYGVARAAILHPVKVMDSQGSGSYSDIIAGLGWVKDHVARNGYKQAVVTMSLEGPRAASLNDAVTALTDAGIAVVVAAGNDKGGDTCSYSPASAPAAIAVGASNRDDTMASFSNIGSCVFTFAPGSYIVSASYSGDYAEATMSG</sequence>
<dbReference type="InterPro" id="IPR022398">
    <property type="entry name" value="Peptidase_S8_His-AS"/>
</dbReference>
<keyword evidence="9" id="KW-1185">Reference proteome</keyword>
<comment type="similarity">
    <text evidence="1 5">Belongs to the peptidase S8 family.</text>
</comment>
<dbReference type="PANTHER" id="PTHR43806:SF14">
    <property type="entry name" value="TRIPEPTIDYL-PEPTIDASE 2"/>
    <property type="match status" value="1"/>
</dbReference>
<evidence type="ECO:0000256" key="2">
    <source>
        <dbReference type="ARBA" id="ARBA00022670"/>
    </source>
</evidence>
<feature type="region of interest" description="Disordered" evidence="6">
    <location>
        <begin position="46"/>
        <end position="70"/>
    </location>
</feature>
<keyword evidence="4" id="KW-0720">Serine protease</keyword>
<evidence type="ECO:0000256" key="5">
    <source>
        <dbReference type="PROSITE-ProRule" id="PRU01240"/>
    </source>
</evidence>
<reference evidence="8 9" key="1">
    <citation type="journal article" date="2021" name="Sci. Rep.">
        <title>Genome sequencing of the multicellular alga Astrephomene provides insights into convergent evolution of germ-soma differentiation.</title>
        <authorList>
            <person name="Yamashita S."/>
            <person name="Yamamoto K."/>
            <person name="Matsuzaki R."/>
            <person name="Suzuki S."/>
            <person name="Yamaguchi H."/>
            <person name="Hirooka S."/>
            <person name="Minakuchi Y."/>
            <person name="Miyagishima S."/>
            <person name="Kawachi M."/>
            <person name="Toyoda A."/>
            <person name="Nozaki H."/>
        </authorList>
    </citation>
    <scope>NUCLEOTIDE SEQUENCE [LARGE SCALE GENOMIC DNA]</scope>
    <source>
        <strain evidence="8 9">NIES-4017</strain>
    </source>
</reference>
<keyword evidence="2" id="KW-0645">Protease</keyword>
<dbReference type="InterPro" id="IPR023827">
    <property type="entry name" value="Peptidase_S8_Asp-AS"/>
</dbReference>
<dbReference type="InterPro" id="IPR002350">
    <property type="entry name" value="Kazal_dom"/>
</dbReference>
<dbReference type="PROSITE" id="PS51465">
    <property type="entry name" value="KAZAL_2"/>
    <property type="match status" value="1"/>
</dbReference>
<feature type="non-terminal residue" evidence="8">
    <location>
        <position position="1"/>
    </location>
</feature>
<feature type="compositionally biased region" description="Low complexity" evidence="6">
    <location>
        <begin position="49"/>
        <end position="70"/>
    </location>
</feature>
<dbReference type="PROSITE" id="PS51892">
    <property type="entry name" value="SUBTILASE"/>
    <property type="match status" value="1"/>
</dbReference>
<dbReference type="GO" id="GO:0004252">
    <property type="term" value="F:serine-type endopeptidase activity"/>
    <property type="evidence" value="ECO:0007669"/>
    <property type="project" value="InterPro"/>
</dbReference>
<dbReference type="Pfam" id="PF00050">
    <property type="entry name" value="Kazal_1"/>
    <property type="match status" value="1"/>
</dbReference>
<evidence type="ECO:0000256" key="4">
    <source>
        <dbReference type="ARBA" id="ARBA00022825"/>
    </source>
</evidence>
<comment type="caution">
    <text evidence="8">The sequence shown here is derived from an EMBL/GenBank/DDBJ whole genome shotgun (WGS) entry which is preliminary data.</text>
</comment>
<protein>
    <recommendedName>
        <fullName evidence="7">Kazal-like domain-containing protein</fullName>
    </recommendedName>
</protein>
<dbReference type="InterPro" id="IPR000209">
    <property type="entry name" value="Peptidase_S8/S53_dom"/>
</dbReference>
<evidence type="ECO:0000313" key="9">
    <source>
        <dbReference type="Proteomes" id="UP001054857"/>
    </source>
</evidence>
<keyword evidence="3" id="KW-0378">Hydrolase</keyword>
<evidence type="ECO:0000256" key="1">
    <source>
        <dbReference type="ARBA" id="ARBA00011073"/>
    </source>
</evidence>
<comment type="caution">
    <text evidence="5">Lacks conserved residue(s) required for the propagation of feature annotation.</text>
</comment>
<evidence type="ECO:0000313" key="8">
    <source>
        <dbReference type="EMBL" id="GFR51838.1"/>
    </source>
</evidence>
<organism evidence="8 9">
    <name type="scientific">Astrephomene gubernaculifera</name>
    <dbReference type="NCBI Taxonomy" id="47775"/>
    <lineage>
        <taxon>Eukaryota</taxon>
        <taxon>Viridiplantae</taxon>
        <taxon>Chlorophyta</taxon>
        <taxon>core chlorophytes</taxon>
        <taxon>Chlorophyceae</taxon>
        <taxon>CS clade</taxon>
        <taxon>Chlamydomonadales</taxon>
        <taxon>Astrephomenaceae</taxon>
        <taxon>Astrephomene</taxon>
    </lineage>
</organism>
<dbReference type="GO" id="GO:0006508">
    <property type="term" value="P:proteolysis"/>
    <property type="evidence" value="ECO:0007669"/>
    <property type="project" value="UniProtKB-KW"/>
</dbReference>
<evidence type="ECO:0000256" key="3">
    <source>
        <dbReference type="ARBA" id="ARBA00022801"/>
    </source>
</evidence>
<name>A0AAD3E1P4_9CHLO</name>
<dbReference type="PROSITE" id="PS00136">
    <property type="entry name" value="SUBTILASE_ASP"/>
    <property type="match status" value="1"/>
</dbReference>
<dbReference type="GO" id="GO:0005829">
    <property type="term" value="C:cytosol"/>
    <property type="evidence" value="ECO:0007669"/>
    <property type="project" value="TreeGrafter"/>
</dbReference>
<dbReference type="Pfam" id="PF00082">
    <property type="entry name" value="Peptidase_S8"/>
    <property type="match status" value="1"/>
</dbReference>
<dbReference type="InterPro" id="IPR015500">
    <property type="entry name" value="Peptidase_S8_subtilisin-rel"/>
</dbReference>
<dbReference type="Gene3D" id="3.40.50.200">
    <property type="entry name" value="Peptidase S8/S53 domain"/>
    <property type="match status" value="1"/>
</dbReference>
<evidence type="ECO:0000259" key="7">
    <source>
        <dbReference type="PROSITE" id="PS51465"/>
    </source>
</evidence>
<dbReference type="InterPro" id="IPR050131">
    <property type="entry name" value="Peptidase_S8_subtilisin-like"/>
</dbReference>
<dbReference type="PROSITE" id="PS00137">
    <property type="entry name" value="SUBTILASE_HIS"/>
    <property type="match status" value="1"/>
</dbReference>
<dbReference type="CDD" id="cd04077">
    <property type="entry name" value="Peptidases_S8_PCSK9_ProteinaseK_like"/>
    <property type="match status" value="1"/>
</dbReference>
<dbReference type="SUPFAM" id="SSF100895">
    <property type="entry name" value="Kazal-type serine protease inhibitors"/>
    <property type="match status" value="1"/>
</dbReference>
<dbReference type="Proteomes" id="UP001054857">
    <property type="component" value="Unassembled WGS sequence"/>
</dbReference>
<gene>
    <name evidence="8" type="ORF">Agub_g14303</name>
</gene>
<dbReference type="EMBL" id="BMAR01000055">
    <property type="protein sequence ID" value="GFR51838.1"/>
    <property type="molecule type" value="Genomic_DNA"/>
</dbReference>